<comment type="caution">
    <text evidence="7">The sequence shown here is derived from an EMBL/GenBank/DDBJ whole genome shotgun (WGS) entry which is preliminary data.</text>
</comment>
<gene>
    <name evidence="7" type="ORF">A3I39_03295</name>
</gene>
<evidence type="ECO:0000259" key="6">
    <source>
        <dbReference type="PROSITE" id="PS50106"/>
    </source>
</evidence>
<dbReference type="GO" id="GO:0030288">
    <property type="term" value="C:outer membrane-bounded periplasmic space"/>
    <property type="evidence" value="ECO:0007669"/>
    <property type="project" value="TreeGrafter"/>
</dbReference>
<dbReference type="FunFam" id="2.30.42.10:FF:000063">
    <property type="entry name" value="Peptidase, S41 family"/>
    <property type="match status" value="1"/>
</dbReference>
<evidence type="ECO:0000256" key="1">
    <source>
        <dbReference type="ARBA" id="ARBA00009179"/>
    </source>
</evidence>
<feature type="domain" description="PDZ" evidence="6">
    <location>
        <begin position="102"/>
        <end position="170"/>
    </location>
</feature>
<dbReference type="CDD" id="cd06782">
    <property type="entry name" value="cpPDZ_CPP-like"/>
    <property type="match status" value="1"/>
</dbReference>
<name>A0A1F8HB82_9BACT</name>
<proteinExistence type="inferred from homology"/>
<dbReference type="AlphaFoldDB" id="A0A1F8HB82"/>
<dbReference type="InterPro" id="IPR029045">
    <property type="entry name" value="ClpP/crotonase-like_dom_sf"/>
</dbReference>
<dbReference type="InterPro" id="IPR001478">
    <property type="entry name" value="PDZ"/>
</dbReference>
<dbReference type="InterPro" id="IPR005151">
    <property type="entry name" value="Tail-specific_protease"/>
</dbReference>
<comment type="similarity">
    <text evidence="1 5">Belongs to the peptidase S41A family.</text>
</comment>
<reference evidence="7 8" key="1">
    <citation type="journal article" date="2016" name="Nat. Commun.">
        <title>Thousands of microbial genomes shed light on interconnected biogeochemical processes in an aquifer system.</title>
        <authorList>
            <person name="Anantharaman K."/>
            <person name="Brown C.T."/>
            <person name="Hug L.A."/>
            <person name="Sharon I."/>
            <person name="Castelle C.J."/>
            <person name="Probst A.J."/>
            <person name="Thomas B.C."/>
            <person name="Singh A."/>
            <person name="Wilkins M.J."/>
            <person name="Karaoz U."/>
            <person name="Brodie E.L."/>
            <person name="Williams K.H."/>
            <person name="Hubbard S.S."/>
            <person name="Banfield J.F."/>
        </authorList>
    </citation>
    <scope>NUCLEOTIDE SEQUENCE [LARGE SCALE GENOMIC DNA]</scope>
</reference>
<evidence type="ECO:0000256" key="4">
    <source>
        <dbReference type="ARBA" id="ARBA00022825"/>
    </source>
</evidence>
<keyword evidence="3 5" id="KW-0378">Hydrolase</keyword>
<dbReference type="GO" id="GO:0006508">
    <property type="term" value="P:proteolysis"/>
    <property type="evidence" value="ECO:0007669"/>
    <property type="project" value="UniProtKB-KW"/>
</dbReference>
<accession>A0A1F8HB82</accession>
<dbReference type="PANTHER" id="PTHR32060">
    <property type="entry name" value="TAIL-SPECIFIC PROTEASE"/>
    <property type="match status" value="1"/>
</dbReference>
<dbReference type="EMBL" id="MGKW01000003">
    <property type="protein sequence ID" value="OGN34844.1"/>
    <property type="molecule type" value="Genomic_DNA"/>
</dbReference>
<dbReference type="Pfam" id="PF17820">
    <property type="entry name" value="PDZ_6"/>
    <property type="match status" value="1"/>
</dbReference>
<keyword evidence="4 5" id="KW-0720">Serine protease</keyword>
<dbReference type="PANTHER" id="PTHR32060:SF30">
    <property type="entry name" value="CARBOXY-TERMINAL PROCESSING PROTEASE CTPA"/>
    <property type="match status" value="1"/>
</dbReference>
<dbReference type="GO" id="GO:0008236">
    <property type="term" value="F:serine-type peptidase activity"/>
    <property type="evidence" value="ECO:0007669"/>
    <property type="project" value="UniProtKB-KW"/>
</dbReference>
<keyword evidence="2 5" id="KW-0645">Protease</keyword>
<evidence type="ECO:0000256" key="3">
    <source>
        <dbReference type="ARBA" id="ARBA00022801"/>
    </source>
</evidence>
<dbReference type="Gene3D" id="2.30.42.10">
    <property type="match status" value="1"/>
</dbReference>
<protein>
    <recommendedName>
        <fullName evidence="6">PDZ domain-containing protein</fullName>
    </recommendedName>
</protein>
<dbReference type="GO" id="GO:0007165">
    <property type="term" value="P:signal transduction"/>
    <property type="evidence" value="ECO:0007669"/>
    <property type="project" value="TreeGrafter"/>
</dbReference>
<dbReference type="SMART" id="SM00245">
    <property type="entry name" value="TSPc"/>
    <property type="match status" value="1"/>
</dbReference>
<evidence type="ECO:0000313" key="7">
    <source>
        <dbReference type="EMBL" id="OGN34844.1"/>
    </source>
</evidence>
<dbReference type="Gene3D" id="3.30.750.44">
    <property type="match status" value="1"/>
</dbReference>
<sequence>MFNKKLLPVLITIALVAGFAGGVFYSRPKLADEVIVQKLINQDTGKIQNVDFSEFWKVWKLLEEKYVDQGKLDTQQMVYGAIQGMVNAIGDPYTMFFEPDTSKKFQEEIAGAFGGVGMELGFKNDTLTVIAPIKDTPAFKAGIKSGDRIVKIDGNSTAGMTVDEAVSKIRGKPGTKVTLTIAPPANGTIRDITLTREIIKVPAVDWKIIEHDGKNTAYIQIYTFSQNVDSDFKKASDEILKSNTDSIILDLRNNPGGLLDSAINLAGYFVDKGQLVVSEVFGDGTKNDFKADGASQLAKYPILVLVNGGSASASEILAGALHDNKQIHLIGEKTFGKGSVQQLEELAGGASLKITVAKWYTPAGINISVAGINPDIKVELSDKDKESLIIGDPTKDPQLQKALDILN</sequence>
<dbReference type="InterPro" id="IPR004447">
    <property type="entry name" value="Peptidase_S41A"/>
</dbReference>
<evidence type="ECO:0000256" key="5">
    <source>
        <dbReference type="RuleBase" id="RU004404"/>
    </source>
</evidence>
<dbReference type="GO" id="GO:0004175">
    <property type="term" value="F:endopeptidase activity"/>
    <property type="evidence" value="ECO:0007669"/>
    <property type="project" value="TreeGrafter"/>
</dbReference>
<dbReference type="Gene3D" id="3.90.226.10">
    <property type="entry name" value="2-enoyl-CoA Hydratase, Chain A, domain 1"/>
    <property type="match status" value="1"/>
</dbReference>
<dbReference type="NCBIfam" id="TIGR00225">
    <property type="entry name" value="prc"/>
    <property type="match status" value="1"/>
</dbReference>
<dbReference type="InterPro" id="IPR036034">
    <property type="entry name" value="PDZ_sf"/>
</dbReference>
<dbReference type="PROSITE" id="PS50106">
    <property type="entry name" value="PDZ"/>
    <property type="match status" value="1"/>
</dbReference>
<dbReference type="SUPFAM" id="SSF50156">
    <property type="entry name" value="PDZ domain-like"/>
    <property type="match status" value="1"/>
</dbReference>
<dbReference type="InterPro" id="IPR041489">
    <property type="entry name" value="PDZ_6"/>
</dbReference>
<dbReference type="Pfam" id="PF22694">
    <property type="entry name" value="CtpB_N-like"/>
    <property type="match status" value="1"/>
</dbReference>
<dbReference type="Proteomes" id="UP000178155">
    <property type="component" value="Unassembled WGS sequence"/>
</dbReference>
<dbReference type="CDD" id="cd07560">
    <property type="entry name" value="Peptidase_S41_CPP"/>
    <property type="match status" value="1"/>
</dbReference>
<evidence type="ECO:0000256" key="2">
    <source>
        <dbReference type="ARBA" id="ARBA00022670"/>
    </source>
</evidence>
<evidence type="ECO:0000313" key="8">
    <source>
        <dbReference type="Proteomes" id="UP000178155"/>
    </source>
</evidence>
<dbReference type="SMART" id="SM00228">
    <property type="entry name" value="PDZ"/>
    <property type="match status" value="1"/>
</dbReference>
<dbReference type="Pfam" id="PF03572">
    <property type="entry name" value="Peptidase_S41"/>
    <property type="match status" value="1"/>
</dbReference>
<dbReference type="SUPFAM" id="SSF52096">
    <property type="entry name" value="ClpP/crotonase"/>
    <property type="match status" value="1"/>
</dbReference>
<dbReference type="InterPro" id="IPR055210">
    <property type="entry name" value="CtpA/B_N"/>
</dbReference>
<organism evidence="7 8">
    <name type="scientific">Candidatus Yanofskybacteria bacterium RIFCSPLOWO2_02_FULL_47_9b</name>
    <dbReference type="NCBI Taxonomy" id="1802708"/>
    <lineage>
        <taxon>Bacteria</taxon>
        <taxon>Candidatus Yanofskyibacteriota</taxon>
    </lineage>
</organism>